<keyword evidence="1" id="KW-0812">Transmembrane</keyword>
<proteinExistence type="predicted"/>
<protein>
    <submittedName>
        <fullName evidence="2">Uncharacterized protein</fullName>
    </submittedName>
</protein>
<feature type="transmembrane region" description="Helical" evidence="1">
    <location>
        <begin position="73"/>
        <end position="94"/>
    </location>
</feature>
<keyword evidence="1" id="KW-1133">Transmembrane helix</keyword>
<comment type="caution">
    <text evidence="2">The sequence shown here is derived from an EMBL/GenBank/DDBJ whole genome shotgun (WGS) entry which is preliminary data.</text>
</comment>
<organism evidence="2">
    <name type="scientific">mine drainage metagenome</name>
    <dbReference type="NCBI Taxonomy" id="410659"/>
    <lineage>
        <taxon>unclassified sequences</taxon>
        <taxon>metagenomes</taxon>
        <taxon>ecological metagenomes</taxon>
    </lineage>
</organism>
<gene>
    <name evidence="2" type="ORF">GALL_532400</name>
</gene>
<reference evidence="2" key="1">
    <citation type="submission" date="2016-10" db="EMBL/GenBank/DDBJ databases">
        <title>Sequence of Gallionella enrichment culture.</title>
        <authorList>
            <person name="Poehlein A."/>
            <person name="Muehling M."/>
            <person name="Daniel R."/>
        </authorList>
    </citation>
    <scope>NUCLEOTIDE SEQUENCE</scope>
</reference>
<dbReference type="AlphaFoldDB" id="A0A1J5PNQ5"/>
<accession>A0A1J5PNQ5</accession>
<dbReference type="EMBL" id="MLJW01007516">
    <property type="protein sequence ID" value="OIQ65205.1"/>
    <property type="molecule type" value="Genomic_DNA"/>
</dbReference>
<sequence length="100" mass="11309">MSEMGGDDIRAIVMETLAEQQRIHHDDIDAVAVRAIATILTSFGIEEEDRRELRADFQHLRRWRKSVEQAQSYTFKAVITVIVTGLVGAVWLGIKVMLGK</sequence>
<evidence type="ECO:0000313" key="2">
    <source>
        <dbReference type="EMBL" id="OIQ65205.1"/>
    </source>
</evidence>
<keyword evidence="1" id="KW-0472">Membrane</keyword>
<name>A0A1J5PNQ5_9ZZZZ</name>
<evidence type="ECO:0000256" key="1">
    <source>
        <dbReference type="SAM" id="Phobius"/>
    </source>
</evidence>